<dbReference type="EMBL" id="AHKC01011133">
    <property type="protein sequence ID" value="EKF31032.1"/>
    <property type="molecule type" value="Genomic_DNA"/>
</dbReference>
<comment type="caution">
    <text evidence="2">The sequence shown here is derived from an EMBL/GenBank/DDBJ whole genome shotgun (WGS) entry which is preliminary data.</text>
</comment>
<evidence type="ECO:0000256" key="1">
    <source>
        <dbReference type="SAM" id="MobiDB-lite"/>
    </source>
</evidence>
<evidence type="ECO:0000313" key="2">
    <source>
        <dbReference type="EMBL" id="EKF29634.1"/>
    </source>
</evidence>
<accession>K2MVD8</accession>
<keyword evidence="4" id="KW-1185">Reference proteome</keyword>
<dbReference type="AlphaFoldDB" id="K2MVD8"/>
<evidence type="ECO:0000313" key="4">
    <source>
        <dbReference type="Proteomes" id="UP000007350"/>
    </source>
</evidence>
<protein>
    <submittedName>
        <fullName evidence="2">Uncharacterized protein</fullName>
    </submittedName>
</protein>
<reference evidence="2 4" key="1">
    <citation type="journal article" date="2012" name="BMC Genomics">
        <title>Comparative genomic analysis of human infective Trypanosoma cruzi lineages with the bat-restricted subspecies T. cruzi marinkellei.</title>
        <authorList>
            <person name="Franzen O."/>
            <person name="Talavera-Lopez C."/>
            <person name="Ochaya S."/>
            <person name="Butler C.E."/>
            <person name="Messenger L.A."/>
            <person name="Lewis M.D."/>
            <person name="Llewellyn M.S."/>
            <person name="Marinkelle C.J."/>
            <person name="Tyler K.M."/>
            <person name="Miles M.A."/>
            <person name="Andersson B."/>
        </authorList>
    </citation>
    <scope>NUCLEOTIDE SEQUENCE [LARGE SCALE GENOMIC DNA]</scope>
    <source>
        <strain evidence="2 4">B7</strain>
    </source>
</reference>
<organism evidence="2 4">
    <name type="scientific">Trypanosoma cruzi marinkellei</name>
    <dbReference type="NCBI Taxonomy" id="85056"/>
    <lineage>
        <taxon>Eukaryota</taxon>
        <taxon>Discoba</taxon>
        <taxon>Euglenozoa</taxon>
        <taxon>Kinetoplastea</taxon>
        <taxon>Metakinetoplastina</taxon>
        <taxon>Trypanosomatida</taxon>
        <taxon>Trypanosomatidae</taxon>
        <taxon>Trypanosoma</taxon>
        <taxon>Schizotrypanum</taxon>
    </lineage>
</organism>
<name>K2MVD8_TRYCR</name>
<sequence length="260" mass="27145">MGPARWSYDAERGLHWNGCGLDCAVCGGGAVGLSSPALVLAQVVGGGSGGIPGCSGTLGNLTFRSAWRRVVPWASTVHITTPAQQLYSLPHAGQSAGALRRDRAGSSGRRDFRASFFCVSVVGHPGRTNGMCVAWRVAVVVAAVRACAEPQCGGVPAQPLPHERGRVRVRVLSVACCSRAASFQLLPLGTNDAFGQCDHTCGQCVCDLCDFGCPPGCRVVSFVIGHAAVAKDKMHPCVLSSAPQSGQEGHDSTKYRVRCR</sequence>
<dbReference type="EMBL" id="AHKC01012830">
    <property type="protein sequence ID" value="EKF29634.1"/>
    <property type="molecule type" value="Genomic_DNA"/>
</dbReference>
<feature type="region of interest" description="Disordered" evidence="1">
    <location>
        <begin position="240"/>
        <end position="260"/>
    </location>
</feature>
<gene>
    <name evidence="3" type="ORF">MOQ_005137</name>
    <name evidence="2" type="ORF">MOQ_006570</name>
</gene>
<proteinExistence type="predicted"/>
<evidence type="ECO:0000313" key="3">
    <source>
        <dbReference type="EMBL" id="EKF31032.1"/>
    </source>
</evidence>
<dbReference type="Proteomes" id="UP000007350">
    <property type="component" value="Unassembled WGS sequence"/>
</dbReference>